<dbReference type="GO" id="GO:0008270">
    <property type="term" value="F:zinc ion binding"/>
    <property type="evidence" value="ECO:0007669"/>
    <property type="project" value="UniProtKB-KW"/>
</dbReference>
<dbReference type="GeneID" id="73467970"/>
<comment type="subcellular location">
    <subcellularLocation>
        <location evidence="1">Nucleus</location>
    </subcellularLocation>
</comment>
<evidence type="ECO:0000256" key="3">
    <source>
        <dbReference type="ARBA" id="ARBA00022043"/>
    </source>
</evidence>
<evidence type="ECO:0000256" key="4">
    <source>
        <dbReference type="ARBA" id="ARBA00022679"/>
    </source>
</evidence>
<keyword evidence="7" id="KW-0862">Zinc</keyword>
<evidence type="ECO:0000256" key="1">
    <source>
        <dbReference type="ARBA" id="ARBA00004123"/>
    </source>
</evidence>
<evidence type="ECO:0000256" key="6">
    <source>
        <dbReference type="ARBA" id="ARBA00022771"/>
    </source>
</evidence>
<evidence type="ECO:0000256" key="10">
    <source>
        <dbReference type="ARBA" id="ARBA00023315"/>
    </source>
</evidence>
<evidence type="ECO:0000256" key="5">
    <source>
        <dbReference type="ARBA" id="ARBA00022723"/>
    </source>
</evidence>
<dbReference type="OrthoDB" id="428854at2759"/>
<evidence type="ECO:0000256" key="11">
    <source>
        <dbReference type="ARBA" id="ARBA00032212"/>
    </source>
</evidence>
<dbReference type="Pfam" id="PF13878">
    <property type="entry name" value="zf-C2H2_3"/>
    <property type="match status" value="1"/>
</dbReference>
<comment type="caution">
    <text evidence="14">The sequence shown here is derived from an EMBL/GenBank/DDBJ whole genome shotgun (WGS) entry which is preliminary data.</text>
</comment>
<proteinExistence type="inferred from homology"/>
<evidence type="ECO:0000256" key="9">
    <source>
        <dbReference type="ARBA" id="ARBA00023306"/>
    </source>
</evidence>
<dbReference type="InterPro" id="IPR028009">
    <property type="entry name" value="ESCO_Acetyltransf_dom"/>
</dbReference>
<gene>
    <name evidence="14" type="ORF">J8A68_001169</name>
</gene>
<name>A0A8J5QIU9_9ASCO</name>
<reference evidence="14 15" key="1">
    <citation type="journal article" date="2021" name="DNA Res.">
        <title>Genome analysis of Candida subhashii reveals its hybrid nature and dual mitochondrial genome conformations.</title>
        <authorList>
            <person name="Mixao V."/>
            <person name="Hegedusova E."/>
            <person name="Saus E."/>
            <person name="Pryszcz L.P."/>
            <person name="Cillingova A."/>
            <person name="Nosek J."/>
            <person name="Gabaldon T."/>
        </authorList>
    </citation>
    <scope>NUCLEOTIDE SEQUENCE [LARGE SCALE GENOMIC DNA]</scope>
    <source>
        <strain evidence="14 15">CBS 10753</strain>
    </source>
</reference>
<keyword evidence="9" id="KW-0131">Cell cycle</keyword>
<evidence type="ECO:0000313" key="15">
    <source>
        <dbReference type="Proteomes" id="UP000694255"/>
    </source>
</evidence>
<keyword evidence="6" id="KW-0863">Zinc-finger</keyword>
<feature type="domain" description="N-acetyltransferase ESCO zinc-finger" evidence="12">
    <location>
        <begin position="12"/>
        <end position="49"/>
    </location>
</feature>
<keyword evidence="5" id="KW-0479">Metal-binding</keyword>
<keyword evidence="15" id="KW-1185">Reference proteome</keyword>
<dbReference type="InterPro" id="IPR028005">
    <property type="entry name" value="AcTrfase_ESCO_Znf_dom"/>
</dbReference>
<keyword evidence="10" id="KW-0012">Acyltransferase</keyword>
<dbReference type="GO" id="GO:0007064">
    <property type="term" value="P:mitotic sister chromatid cohesion"/>
    <property type="evidence" value="ECO:0007669"/>
    <property type="project" value="TreeGrafter"/>
</dbReference>
<evidence type="ECO:0000313" key="14">
    <source>
        <dbReference type="EMBL" id="KAG7665481.1"/>
    </source>
</evidence>
<dbReference type="PANTHER" id="PTHR45884:SF2">
    <property type="entry name" value="N-ACETYLTRANSFERASE ECO"/>
    <property type="match status" value="1"/>
</dbReference>
<dbReference type="EMBL" id="JAGSYN010000050">
    <property type="protein sequence ID" value="KAG7665481.1"/>
    <property type="molecule type" value="Genomic_DNA"/>
</dbReference>
<evidence type="ECO:0000256" key="2">
    <source>
        <dbReference type="ARBA" id="ARBA00005816"/>
    </source>
</evidence>
<protein>
    <recommendedName>
        <fullName evidence="3">N-acetyltransferase ECO1</fullName>
    </recommendedName>
    <alternativeName>
        <fullName evidence="11">Establishment of cohesion protein 1</fullName>
    </alternativeName>
</protein>
<keyword evidence="4" id="KW-0808">Transferase</keyword>
<evidence type="ECO:0000256" key="8">
    <source>
        <dbReference type="ARBA" id="ARBA00023242"/>
    </source>
</evidence>
<dbReference type="Proteomes" id="UP000694255">
    <property type="component" value="Unassembled WGS sequence"/>
</dbReference>
<dbReference type="GO" id="GO:0061733">
    <property type="term" value="F:protein-lysine-acetyltransferase activity"/>
    <property type="evidence" value="ECO:0007669"/>
    <property type="project" value="TreeGrafter"/>
</dbReference>
<comment type="similarity">
    <text evidence="2">Belongs to the acetyltransferase family. ECO subfamily.</text>
</comment>
<dbReference type="GO" id="GO:0005634">
    <property type="term" value="C:nucleus"/>
    <property type="evidence" value="ECO:0007669"/>
    <property type="project" value="UniProtKB-SubCell"/>
</dbReference>
<dbReference type="AlphaFoldDB" id="A0A8J5QIU9"/>
<dbReference type="Pfam" id="PF13880">
    <property type="entry name" value="Acetyltransf_13"/>
    <property type="match status" value="1"/>
</dbReference>
<dbReference type="GO" id="GO:0000785">
    <property type="term" value="C:chromatin"/>
    <property type="evidence" value="ECO:0007669"/>
    <property type="project" value="TreeGrafter"/>
</dbReference>
<sequence length="252" mass="28550">MNKSNRSKRTSQSILAFPTSNKRTTCKVCEMTYNLHIPSDKEIHNKYHTNFVNGIIWPITLIENGLDNFTLLFKSPSKSTKRETIRASIFTIDKNNKKQVQKVDQLLGMVNKELNAADDSKQWKNIAFESSKAFVAVIYNKAVGLCTTDLIDSEENSKWMIHSTQTIVPNQTNPRAKIGISRIWIAPKWRQYGIATRLLNIVMENSIYGVRLMKSQIAFSQPSTNGGLLAKSFNGVVHKKSGEILIPVYIEN</sequence>
<feature type="domain" description="N-acetyltransferase ESCO acetyl-transferase" evidence="13">
    <location>
        <begin position="176"/>
        <end position="235"/>
    </location>
</feature>
<dbReference type="RefSeq" id="XP_049265713.1">
    <property type="nucleotide sequence ID" value="XM_049404794.1"/>
</dbReference>
<evidence type="ECO:0000259" key="13">
    <source>
        <dbReference type="Pfam" id="PF13880"/>
    </source>
</evidence>
<keyword evidence="8" id="KW-0539">Nucleus</keyword>
<evidence type="ECO:0000256" key="7">
    <source>
        <dbReference type="ARBA" id="ARBA00022833"/>
    </source>
</evidence>
<evidence type="ECO:0000259" key="12">
    <source>
        <dbReference type="Pfam" id="PF13878"/>
    </source>
</evidence>
<organism evidence="14 15">
    <name type="scientific">[Candida] subhashii</name>
    <dbReference type="NCBI Taxonomy" id="561895"/>
    <lineage>
        <taxon>Eukaryota</taxon>
        <taxon>Fungi</taxon>
        <taxon>Dikarya</taxon>
        <taxon>Ascomycota</taxon>
        <taxon>Saccharomycotina</taxon>
        <taxon>Pichiomycetes</taxon>
        <taxon>Debaryomycetaceae</taxon>
        <taxon>Spathaspora</taxon>
    </lineage>
</organism>
<dbReference type="PANTHER" id="PTHR45884">
    <property type="entry name" value="N-ACETYLTRANSFERASE ECO"/>
    <property type="match status" value="1"/>
</dbReference>
<accession>A0A8J5QIU9</accession>